<comment type="similarity">
    <text evidence="2">Belongs to the folylpolyglutamate synthase family.</text>
</comment>
<keyword evidence="7" id="KW-0067">ATP-binding</keyword>
<reference evidence="14 15" key="1">
    <citation type="submission" date="2015-09" db="EMBL/GenBank/DDBJ databases">
        <title>Draft genome sequence of Hydrogenibacillus schlegelii DSM 2000.</title>
        <authorList>
            <person name="Hemp J."/>
        </authorList>
    </citation>
    <scope>NUCLEOTIDE SEQUENCE [LARGE SCALE GENOMIC DNA]</scope>
    <source>
        <strain evidence="14 15">MA 48</strain>
    </source>
</reference>
<dbReference type="PANTHER" id="PTHR11136:SF0">
    <property type="entry name" value="DIHYDROFOLATE SYNTHETASE-RELATED"/>
    <property type="match status" value="1"/>
</dbReference>
<dbReference type="InterPro" id="IPR004101">
    <property type="entry name" value="Mur_ligase_C"/>
</dbReference>
<dbReference type="EMBL" id="JXBB01000008">
    <property type="protein sequence ID" value="OAR04919.1"/>
    <property type="molecule type" value="Genomic_DNA"/>
</dbReference>
<dbReference type="RefSeq" id="WP_066199279.1">
    <property type="nucleotide sequence ID" value="NZ_CBCSAS010000030.1"/>
</dbReference>
<dbReference type="Pfam" id="PF08245">
    <property type="entry name" value="Mur_ligase_M"/>
    <property type="match status" value="1"/>
</dbReference>
<evidence type="ECO:0000259" key="13">
    <source>
        <dbReference type="Pfam" id="PF08245"/>
    </source>
</evidence>
<dbReference type="InterPro" id="IPR001645">
    <property type="entry name" value="Folylpolyglutamate_synth"/>
</dbReference>
<evidence type="ECO:0000256" key="6">
    <source>
        <dbReference type="ARBA" id="ARBA00022741"/>
    </source>
</evidence>
<organism evidence="14 15">
    <name type="scientific">Hydrogenibacillus schlegelii</name>
    <name type="common">Bacillus schlegelii</name>
    <dbReference type="NCBI Taxonomy" id="1484"/>
    <lineage>
        <taxon>Bacteria</taxon>
        <taxon>Bacillati</taxon>
        <taxon>Bacillota</taxon>
        <taxon>Bacilli</taxon>
        <taxon>Bacillales</taxon>
        <taxon>Bacillales Family X. Incertae Sedis</taxon>
        <taxon>Hydrogenibacillus</taxon>
    </lineage>
</organism>
<feature type="region of interest" description="Disordered" evidence="11">
    <location>
        <begin position="415"/>
        <end position="438"/>
    </location>
</feature>
<dbReference type="Pfam" id="PF02875">
    <property type="entry name" value="Mur_ligase_C"/>
    <property type="match status" value="1"/>
</dbReference>
<dbReference type="PANTHER" id="PTHR11136">
    <property type="entry name" value="FOLYLPOLYGLUTAMATE SYNTHASE-RELATED"/>
    <property type="match status" value="1"/>
</dbReference>
<evidence type="ECO:0000256" key="2">
    <source>
        <dbReference type="ARBA" id="ARBA00008276"/>
    </source>
</evidence>
<dbReference type="FunFam" id="3.40.1190.10:FF:000011">
    <property type="entry name" value="Folylpolyglutamate synthase/dihydrofolate synthase"/>
    <property type="match status" value="1"/>
</dbReference>
<accession>A0A179ISX2</accession>
<protein>
    <recommendedName>
        <fullName evidence="3">tetrahydrofolate synthase</fullName>
        <ecNumber evidence="3">6.3.2.17</ecNumber>
    </recommendedName>
    <alternativeName>
        <fullName evidence="9">Tetrahydrofolylpolyglutamate synthase</fullName>
    </alternativeName>
</protein>
<dbReference type="InterPro" id="IPR013221">
    <property type="entry name" value="Mur_ligase_cen"/>
</dbReference>
<feature type="compositionally biased region" description="Basic and acidic residues" evidence="11">
    <location>
        <begin position="415"/>
        <end position="428"/>
    </location>
</feature>
<dbReference type="InterPro" id="IPR036615">
    <property type="entry name" value="Mur_ligase_C_dom_sf"/>
</dbReference>
<dbReference type="EC" id="6.3.2.17" evidence="3"/>
<feature type="compositionally biased region" description="Low complexity" evidence="11">
    <location>
        <begin position="472"/>
        <end position="482"/>
    </location>
</feature>
<dbReference type="SUPFAM" id="SSF53244">
    <property type="entry name" value="MurD-like peptide ligases, peptide-binding domain"/>
    <property type="match status" value="1"/>
</dbReference>
<dbReference type="GO" id="GO:0005737">
    <property type="term" value="C:cytoplasm"/>
    <property type="evidence" value="ECO:0007669"/>
    <property type="project" value="TreeGrafter"/>
</dbReference>
<comment type="cofactor">
    <cofactor evidence="1">
        <name>Mg(2+)</name>
        <dbReference type="ChEBI" id="CHEBI:18420"/>
    </cofactor>
</comment>
<evidence type="ECO:0000256" key="1">
    <source>
        <dbReference type="ARBA" id="ARBA00001946"/>
    </source>
</evidence>
<evidence type="ECO:0000313" key="14">
    <source>
        <dbReference type="EMBL" id="OAR04919.1"/>
    </source>
</evidence>
<evidence type="ECO:0000256" key="5">
    <source>
        <dbReference type="ARBA" id="ARBA00022723"/>
    </source>
</evidence>
<dbReference type="SUPFAM" id="SSF53623">
    <property type="entry name" value="MurD-like peptide ligases, catalytic domain"/>
    <property type="match status" value="1"/>
</dbReference>
<evidence type="ECO:0000259" key="12">
    <source>
        <dbReference type="Pfam" id="PF02875"/>
    </source>
</evidence>
<sequence>MDVRAIIAWFEAHRKDVYEPGTVRMEALLERLGHPERRLKFVHIAGTNGKGSTLAFLHGILRAAGYDVGAYISPHVTTYESRIQLNGAPIDPEGLRFVYETLRPHAEALAAGPLGAPTEFELLTAAAIVYFARRAYPDVVLWETGMGGRHDSTNVVYPILSIITRIGYDHVRLLGPTLRDIAREKAGIIKSGVPVVTAPQAPEAMAVLVETARARRTTLYGPETHYWIEARSLGPEGQRLTVATLHRRYPDLALGLVGVHQFENAAVAVVAAEVLRLFYAFYIEDDHIAEGLRKAEHPGRFERFVDAKTGVPIVLDGAHNEDGMNAFSRSLEALFPARRRYAVFAAMKDKDHRAMLMHLLPRVDGLVVTAPDVPRARDPEDVARTARMIRSDLPVYIHQAPAAALSAAIRLAAGRDEKAPERPAEDGSGRVPSDEGPPVVAVTGSLYLIQAVRPAVLRRARTGKPPGPPPSEAAAYRAPAEAGVRPPLSLPPGSPAEGR</sequence>
<dbReference type="STRING" id="1484.SA87_04350"/>
<dbReference type="OrthoDB" id="9809356at2"/>
<keyword evidence="15" id="KW-1185">Reference proteome</keyword>
<dbReference type="GO" id="GO:0005524">
    <property type="term" value="F:ATP binding"/>
    <property type="evidence" value="ECO:0007669"/>
    <property type="project" value="UniProtKB-KW"/>
</dbReference>
<feature type="region of interest" description="Disordered" evidence="11">
    <location>
        <begin position="458"/>
        <end position="499"/>
    </location>
</feature>
<keyword evidence="4" id="KW-0436">Ligase</keyword>
<feature type="domain" description="Mur ligase C-terminal" evidence="12">
    <location>
        <begin position="299"/>
        <end position="414"/>
    </location>
</feature>
<evidence type="ECO:0000256" key="3">
    <source>
        <dbReference type="ARBA" id="ARBA00013025"/>
    </source>
</evidence>
<dbReference type="PROSITE" id="PS01011">
    <property type="entry name" value="FOLYLPOLYGLU_SYNT_1"/>
    <property type="match status" value="1"/>
</dbReference>
<proteinExistence type="inferred from homology"/>
<evidence type="ECO:0000256" key="7">
    <source>
        <dbReference type="ARBA" id="ARBA00022840"/>
    </source>
</evidence>
<dbReference type="GO" id="GO:0046872">
    <property type="term" value="F:metal ion binding"/>
    <property type="evidence" value="ECO:0007669"/>
    <property type="project" value="UniProtKB-KW"/>
</dbReference>
<evidence type="ECO:0000256" key="9">
    <source>
        <dbReference type="ARBA" id="ARBA00030592"/>
    </source>
</evidence>
<keyword evidence="8" id="KW-0460">Magnesium</keyword>
<feature type="compositionally biased region" description="Pro residues" evidence="11">
    <location>
        <begin position="488"/>
        <end position="499"/>
    </location>
</feature>
<evidence type="ECO:0000256" key="11">
    <source>
        <dbReference type="SAM" id="MobiDB-lite"/>
    </source>
</evidence>
<evidence type="ECO:0000256" key="10">
    <source>
        <dbReference type="ARBA" id="ARBA00047493"/>
    </source>
</evidence>
<gene>
    <name evidence="14" type="ORF">SA87_04350</name>
</gene>
<dbReference type="AlphaFoldDB" id="A0A179ISX2"/>
<evidence type="ECO:0000256" key="8">
    <source>
        <dbReference type="ARBA" id="ARBA00022842"/>
    </source>
</evidence>
<dbReference type="NCBIfam" id="TIGR01499">
    <property type="entry name" value="folC"/>
    <property type="match status" value="1"/>
</dbReference>
<dbReference type="InterPro" id="IPR018109">
    <property type="entry name" value="Folylpolyglutamate_synth_CS"/>
</dbReference>
<keyword evidence="6" id="KW-0547">Nucleotide-binding</keyword>
<comment type="caution">
    <text evidence="14">The sequence shown here is derived from an EMBL/GenBank/DDBJ whole genome shotgun (WGS) entry which is preliminary data.</text>
</comment>
<dbReference type="GO" id="GO:0008841">
    <property type="term" value="F:dihydrofolate synthase activity"/>
    <property type="evidence" value="ECO:0007669"/>
    <property type="project" value="TreeGrafter"/>
</dbReference>
<dbReference type="Gene3D" id="3.40.1190.10">
    <property type="entry name" value="Mur-like, catalytic domain"/>
    <property type="match status" value="1"/>
</dbReference>
<evidence type="ECO:0000256" key="4">
    <source>
        <dbReference type="ARBA" id="ARBA00022598"/>
    </source>
</evidence>
<feature type="domain" description="Mur ligase central" evidence="13">
    <location>
        <begin position="44"/>
        <end position="272"/>
    </location>
</feature>
<keyword evidence="5" id="KW-0479">Metal-binding</keyword>
<dbReference type="InterPro" id="IPR036565">
    <property type="entry name" value="Mur-like_cat_sf"/>
</dbReference>
<dbReference type="GO" id="GO:0004326">
    <property type="term" value="F:tetrahydrofolylpolyglutamate synthase activity"/>
    <property type="evidence" value="ECO:0007669"/>
    <property type="project" value="UniProtKB-EC"/>
</dbReference>
<evidence type="ECO:0000313" key="15">
    <source>
        <dbReference type="Proteomes" id="UP000243024"/>
    </source>
</evidence>
<name>A0A179ISX2_HYDSH</name>
<dbReference type="Gene3D" id="3.90.190.20">
    <property type="entry name" value="Mur ligase, C-terminal domain"/>
    <property type="match status" value="1"/>
</dbReference>
<comment type="catalytic activity">
    <reaction evidence="10">
        <text>(6S)-5,6,7,8-tetrahydrofolyl-(gamma-L-Glu)(n) + L-glutamate + ATP = (6S)-5,6,7,8-tetrahydrofolyl-(gamma-L-Glu)(n+1) + ADP + phosphate + H(+)</text>
        <dbReference type="Rhea" id="RHEA:10580"/>
        <dbReference type="Rhea" id="RHEA-COMP:14738"/>
        <dbReference type="Rhea" id="RHEA-COMP:14740"/>
        <dbReference type="ChEBI" id="CHEBI:15378"/>
        <dbReference type="ChEBI" id="CHEBI:29985"/>
        <dbReference type="ChEBI" id="CHEBI:30616"/>
        <dbReference type="ChEBI" id="CHEBI:43474"/>
        <dbReference type="ChEBI" id="CHEBI:141005"/>
        <dbReference type="ChEBI" id="CHEBI:456216"/>
        <dbReference type="EC" id="6.3.2.17"/>
    </reaction>
</comment>
<dbReference type="Proteomes" id="UP000243024">
    <property type="component" value="Unassembled WGS sequence"/>
</dbReference>